<feature type="transmembrane region" description="Helical" evidence="7">
    <location>
        <begin position="232"/>
        <end position="258"/>
    </location>
</feature>
<name>A0A6N7Z7L5_9PSEU</name>
<protein>
    <submittedName>
        <fullName evidence="9">ABC transporter permease subunit</fullName>
    </submittedName>
</protein>
<feature type="transmembrane region" description="Helical" evidence="7">
    <location>
        <begin position="179"/>
        <end position="198"/>
    </location>
</feature>
<dbReference type="Pfam" id="PF19300">
    <property type="entry name" value="BPD_transp_1_N"/>
    <property type="match status" value="1"/>
</dbReference>
<keyword evidence="5 7" id="KW-1133">Transmembrane helix</keyword>
<dbReference type="InterPro" id="IPR035906">
    <property type="entry name" value="MetI-like_sf"/>
</dbReference>
<gene>
    <name evidence="9" type="ORF">GKO32_25125</name>
</gene>
<keyword evidence="2 7" id="KW-0813">Transport</keyword>
<evidence type="ECO:0000256" key="4">
    <source>
        <dbReference type="ARBA" id="ARBA00022692"/>
    </source>
</evidence>
<keyword evidence="4 7" id="KW-0812">Transmembrane</keyword>
<comment type="caution">
    <text evidence="9">The sequence shown here is derived from an EMBL/GenBank/DDBJ whole genome shotgun (WGS) entry which is preliminary data.</text>
</comment>
<comment type="subcellular location">
    <subcellularLocation>
        <location evidence="1 7">Cell membrane</location>
        <topology evidence="1 7">Multi-pass membrane protein</topology>
    </subcellularLocation>
</comment>
<evidence type="ECO:0000256" key="5">
    <source>
        <dbReference type="ARBA" id="ARBA00022989"/>
    </source>
</evidence>
<accession>A0A6N7Z7L5</accession>
<keyword evidence="3" id="KW-1003">Cell membrane</keyword>
<dbReference type="PROSITE" id="PS50928">
    <property type="entry name" value="ABC_TM1"/>
    <property type="match status" value="1"/>
</dbReference>
<dbReference type="PANTHER" id="PTHR43163">
    <property type="entry name" value="DIPEPTIDE TRANSPORT SYSTEM PERMEASE PROTEIN DPPB-RELATED"/>
    <property type="match status" value="1"/>
</dbReference>
<dbReference type="InterPro" id="IPR000515">
    <property type="entry name" value="MetI-like"/>
</dbReference>
<organism evidence="9 10">
    <name type="scientific">Amycolatopsis pithecellobii</name>
    <dbReference type="NCBI Taxonomy" id="664692"/>
    <lineage>
        <taxon>Bacteria</taxon>
        <taxon>Bacillati</taxon>
        <taxon>Actinomycetota</taxon>
        <taxon>Actinomycetes</taxon>
        <taxon>Pseudonocardiales</taxon>
        <taxon>Pseudonocardiaceae</taxon>
        <taxon>Amycolatopsis</taxon>
    </lineage>
</organism>
<dbReference type="Proteomes" id="UP000440096">
    <property type="component" value="Unassembled WGS sequence"/>
</dbReference>
<evidence type="ECO:0000256" key="3">
    <source>
        <dbReference type="ARBA" id="ARBA00022475"/>
    </source>
</evidence>
<evidence type="ECO:0000313" key="9">
    <source>
        <dbReference type="EMBL" id="MTD57234.1"/>
    </source>
</evidence>
<dbReference type="OrthoDB" id="9778910at2"/>
<dbReference type="AlphaFoldDB" id="A0A6N7Z7L5"/>
<evidence type="ECO:0000256" key="2">
    <source>
        <dbReference type="ARBA" id="ARBA00022448"/>
    </source>
</evidence>
<keyword evidence="6 7" id="KW-0472">Membrane</keyword>
<feature type="transmembrane region" description="Helical" evidence="7">
    <location>
        <begin position="136"/>
        <end position="159"/>
    </location>
</feature>
<evidence type="ECO:0000256" key="6">
    <source>
        <dbReference type="ARBA" id="ARBA00023136"/>
    </source>
</evidence>
<dbReference type="CDD" id="cd06261">
    <property type="entry name" value="TM_PBP2"/>
    <property type="match status" value="1"/>
</dbReference>
<dbReference type="InterPro" id="IPR045621">
    <property type="entry name" value="BPD_transp_1_N"/>
</dbReference>
<sequence>MRYYVLRRVLQAVVVLWAAFTLSFVILYLLPGDAVLSKLGGGEGSATLTADQLAQARAEYGLDDPLPVQYGKRLLGALHGDFGRSVVTGDKATHMVLSALPPTLAIGGLGLVLAIVFGGGAALAGTYTRAKWLGNLLLSLPPLGISLPVFWVGLVLVQIFSFQLRVLPALGNHGLQSLILPAITLALPTGAVIGQVLARSLRTQLAEPYIETVRAKGAGRGRVHFGHALRNAAIPVLTMIGVVAGQLLAGSVVTETVFSRDGVGRVTTVAVNGQDIPVVQAVIVLAAFFFVVINLAVDLVYPLLDPRVRQNPVAQARKELVHG</sequence>
<comment type="similarity">
    <text evidence="7">Belongs to the binding-protein-dependent transport system permease family.</text>
</comment>
<feature type="transmembrane region" description="Helical" evidence="7">
    <location>
        <begin position="278"/>
        <end position="301"/>
    </location>
</feature>
<dbReference type="RefSeq" id="WP_154759370.1">
    <property type="nucleotide sequence ID" value="NZ_WMBA01000045.1"/>
</dbReference>
<dbReference type="GO" id="GO:0055085">
    <property type="term" value="P:transmembrane transport"/>
    <property type="evidence" value="ECO:0007669"/>
    <property type="project" value="InterPro"/>
</dbReference>
<dbReference type="Pfam" id="PF00528">
    <property type="entry name" value="BPD_transp_1"/>
    <property type="match status" value="1"/>
</dbReference>
<dbReference type="SUPFAM" id="SSF161098">
    <property type="entry name" value="MetI-like"/>
    <property type="match status" value="1"/>
</dbReference>
<proteinExistence type="inferred from homology"/>
<dbReference type="EMBL" id="WMBA01000045">
    <property type="protein sequence ID" value="MTD57234.1"/>
    <property type="molecule type" value="Genomic_DNA"/>
</dbReference>
<evidence type="ECO:0000256" key="7">
    <source>
        <dbReference type="RuleBase" id="RU363032"/>
    </source>
</evidence>
<dbReference type="GO" id="GO:0005886">
    <property type="term" value="C:plasma membrane"/>
    <property type="evidence" value="ECO:0007669"/>
    <property type="project" value="UniProtKB-SubCell"/>
</dbReference>
<keyword evidence="10" id="KW-1185">Reference proteome</keyword>
<evidence type="ECO:0000256" key="1">
    <source>
        <dbReference type="ARBA" id="ARBA00004651"/>
    </source>
</evidence>
<dbReference type="PANTHER" id="PTHR43163:SF6">
    <property type="entry name" value="DIPEPTIDE TRANSPORT SYSTEM PERMEASE PROTEIN DPPB-RELATED"/>
    <property type="match status" value="1"/>
</dbReference>
<feature type="domain" description="ABC transmembrane type-1" evidence="8">
    <location>
        <begin position="100"/>
        <end position="301"/>
    </location>
</feature>
<feature type="transmembrane region" description="Helical" evidence="7">
    <location>
        <begin position="12"/>
        <end position="30"/>
    </location>
</feature>
<reference evidence="9 10" key="1">
    <citation type="submission" date="2019-11" db="EMBL/GenBank/DDBJ databases">
        <title>Draft genome of Amycolatopsis RM579.</title>
        <authorList>
            <person name="Duangmal K."/>
            <person name="Mingma R."/>
        </authorList>
    </citation>
    <scope>NUCLEOTIDE SEQUENCE [LARGE SCALE GENOMIC DNA]</scope>
    <source>
        <strain evidence="9 10">RM579</strain>
    </source>
</reference>
<evidence type="ECO:0000259" key="8">
    <source>
        <dbReference type="PROSITE" id="PS50928"/>
    </source>
</evidence>
<evidence type="ECO:0000313" key="10">
    <source>
        <dbReference type="Proteomes" id="UP000440096"/>
    </source>
</evidence>
<dbReference type="Gene3D" id="1.10.3720.10">
    <property type="entry name" value="MetI-like"/>
    <property type="match status" value="1"/>
</dbReference>
<feature type="transmembrane region" description="Helical" evidence="7">
    <location>
        <begin position="104"/>
        <end position="124"/>
    </location>
</feature>